<evidence type="ECO:0000313" key="3">
    <source>
        <dbReference type="Proteomes" id="UP000003781"/>
    </source>
</evidence>
<keyword evidence="3" id="KW-1185">Reference proteome</keyword>
<dbReference type="EMBL" id="AAXW01000012">
    <property type="protein sequence ID" value="EAZ91641.1"/>
    <property type="molecule type" value="Genomic_DNA"/>
</dbReference>
<keyword evidence="1" id="KW-0472">Membrane</keyword>
<reference evidence="2 3" key="1">
    <citation type="submission" date="2007-03" db="EMBL/GenBank/DDBJ databases">
        <authorList>
            <person name="Stal L."/>
            <person name="Ferriera S."/>
            <person name="Johnson J."/>
            <person name="Kravitz S."/>
            <person name="Beeson K."/>
            <person name="Sutton G."/>
            <person name="Rogers Y.-H."/>
            <person name="Friedman R."/>
            <person name="Frazier M."/>
            <person name="Venter J.C."/>
        </authorList>
    </citation>
    <scope>NUCLEOTIDE SEQUENCE [LARGE SCALE GENOMIC DNA]</scope>
    <source>
        <strain evidence="2 3">CCY0110</strain>
    </source>
</reference>
<feature type="transmembrane region" description="Helical" evidence="1">
    <location>
        <begin position="314"/>
        <end position="332"/>
    </location>
</feature>
<organism evidence="2 3">
    <name type="scientific">Crocosphaera chwakensis CCY0110</name>
    <dbReference type="NCBI Taxonomy" id="391612"/>
    <lineage>
        <taxon>Bacteria</taxon>
        <taxon>Bacillati</taxon>
        <taxon>Cyanobacteriota</taxon>
        <taxon>Cyanophyceae</taxon>
        <taxon>Oscillatoriophycideae</taxon>
        <taxon>Chroococcales</taxon>
        <taxon>Aphanothecaceae</taxon>
        <taxon>Crocosphaera</taxon>
        <taxon>Crocosphaera chwakensis</taxon>
    </lineage>
</organism>
<sequence>MSDLKFRSSLWAFIWFTTAPNLWMFISVPFFVLWVDSFGNLKYSVTFVSALFITTLLAICIAIAVYYYYVFAITVKSQGILGYNWVGHYSFVPWDDIKTVEPYRFFCYKYLRVFFSNSTTPLWIPLFLENQKQFNQVIIERTDKTNSLHLALVNIDELFAKVPLHSKGKNKLKNEQKQQSNYKDNSLKLKLNSISPTRNNTPPWMEQDIFSTPLETNTYGYCTGKKLVTCSRPSLIENVKSDSKKLINLVWTPDTPHLVSPEEVSWLVDALYAREKTHFKQALRLDVINCLMWGGIFWMNWIDSNSMTANESTAIRQIMLFNLVAIAIIPALEHSWELYQCRLKTPQRLAQRSQENRYTAWMKNSHAPWTKFLTGCITLVAIVQV</sequence>
<proteinExistence type="predicted"/>
<evidence type="ECO:0000256" key="1">
    <source>
        <dbReference type="SAM" id="Phobius"/>
    </source>
</evidence>
<dbReference type="Proteomes" id="UP000003781">
    <property type="component" value="Unassembled WGS sequence"/>
</dbReference>
<feature type="transmembrane region" description="Helical" evidence="1">
    <location>
        <begin position="283"/>
        <end position="302"/>
    </location>
</feature>
<evidence type="ECO:0000313" key="2">
    <source>
        <dbReference type="EMBL" id="EAZ91641.1"/>
    </source>
</evidence>
<comment type="caution">
    <text evidence="2">The sequence shown here is derived from an EMBL/GenBank/DDBJ whole genome shotgun (WGS) entry which is preliminary data.</text>
</comment>
<dbReference type="AlphaFoldDB" id="A3IP76"/>
<name>A3IP76_9CHRO</name>
<keyword evidence="1" id="KW-0812">Transmembrane</keyword>
<gene>
    <name evidence="2" type="ORF">CY0110_25958</name>
</gene>
<dbReference type="RefSeq" id="WP_008275195.1">
    <property type="nucleotide sequence ID" value="NZ_AAXW01000012.1"/>
</dbReference>
<feature type="transmembrane region" description="Helical" evidence="1">
    <location>
        <begin position="12"/>
        <end position="35"/>
    </location>
</feature>
<protein>
    <submittedName>
        <fullName evidence="2">Uncharacterized protein</fullName>
    </submittedName>
</protein>
<keyword evidence="1" id="KW-1133">Transmembrane helix</keyword>
<accession>A3IP76</accession>
<feature type="transmembrane region" description="Helical" evidence="1">
    <location>
        <begin position="47"/>
        <end position="69"/>
    </location>
</feature>